<evidence type="ECO:0000313" key="3">
    <source>
        <dbReference type="Proteomes" id="UP000662200"/>
    </source>
</evidence>
<dbReference type="Proteomes" id="UP000662200">
    <property type="component" value="Unassembled WGS sequence"/>
</dbReference>
<comment type="caution">
    <text evidence="2">The sequence shown here is derived from an EMBL/GenBank/DDBJ whole genome shotgun (WGS) entry which is preliminary data.</text>
</comment>
<accession>A0A8J3FF48</accession>
<dbReference type="PANTHER" id="PTHR34821:SF2">
    <property type="entry name" value="INNER MEMBRANE PROTEIN YDCZ"/>
    <property type="match status" value="1"/>
</dbReference>
<feature type="transmembrane region" description="Helical" evidence="1">
    <location>
        <begin position="189"/>
        <end position="213"/>
    </location>
</feature>
<dbReference type="PANTHER" id="PTHR34821">
    <property type="entry name" value="INNER MEMBRANE PROTEIN YDCZ"/>
    <property type="match status" value="1"/>
</dbReference>
<keyword evidence="1" id="KW-0472">Membrane</keyword>
<protein>
    <submittedName>
        <fullName evidence="2">Membrane protein</fullName>
    </submittedName>
</protein>
<feature type="transmembrane region" description="Helical" evidence="1">
    <location>
        <begin position="129"/>
        <end position="150"/>
    </location>
</feature>
<feature type="transmembrane region" description="Helical" evidence="1">
    <location>
        <begin position="20"/>
        <end position="42"/>
    </location>
</feature>
<dbReference type="EMBL" id="BMQC01000002">
    <property type="protein sequence ID" value="GGK16538.1"/>
    <property type="molecule type" value="Genomic_DNA"/>
</dbReference>
<evidence type="ECO:0000256" key="1">
    <source>
        <dbReference type="SAM" id="Phobius"/>
    </source>
</evidence>
<dbReference type="AlphaFoldDB" id="A0A8J3FF48"/>
<reference evidence="2" key="1">
    <citation type="journal article" date="2014" name="Int. J. Syst. Evol. Microbiol.">
        <title>Complete genome sequence of Corynebacterium casei LMG S-19264T (=DSM 44701T), isolated from a smear-ripened cheese.</title>
        <authorList>
            <consortium name="US DOE Joint Genome Institute (JGI-PGF)"/>
            <person name="Walter F."/>
            <person name="Albersmeier A."/>
            <person name="Kalinowski J."/>
            <person name="Ruckert C."/>
        </authorList>
    </citation>
    <scope>NUCLEOTIDE SEQUENCE</scope>
    <source>
        <strain evidence="2">JCM 3091</strain>
    </source>
</reference>
<gene>
    <name evidence="2" type="ORF">GCM10010124_06420</name>
</gene>
<feature type="transmembrane region" description="Helical" evidence="1">
    <location>
        <begin position="156"/>
        <end position="177"/>
    </location>
</feature>
<feature type="transmembrane region" description="Helical" evidence="1">
    <location>
        <begin position="95"/>
        <end position="117"/>
    </location>
</feature>
<organism evidence="2 3">
    <name type="scientific">Pilimelia terevasa</name>
    <dbReference type="NCBI Taxonomy" id="53372"/>
    <lineage>
        <taxon>Bacteria</taxon>
        <taxon>Bacillati</taxon>
        <taxon>Actinomycetota</taxon>
        <taxon>Actinomycetes</taxon>
        <taxon>Micromonosporales</taxon>
        <taxon>Micromonosporaceae</taxon>
        <taxon>Pilimelia</taxon>
    </lineage>
</organism>
<dbReference type="InterPro" id="IPR006750">
    <property type="entry name" value="YdcZ"/>
</dbReference>
<proteinExistence type="predicted"/>
<feature type="transmembrane region" description="Helical" evidence="1">
    <location>
        <begin position="249"/>
        <end position="267"/>
    </location>
</feature>
<keyword evidence="1" id="KW-1133">Transmembrane helix</keyword>
<evidence type="ECO:0000313" key="2">
    <source>
        <dbReference type="EMBL" id="GGK16538.1"/>
    </source>
</evidence>
<feature type="transmembrane region" description="Helical" evidence="1">
    <location>
        <begin position="279"/>
        <end position="297"/>
    </location>
</feature>
<reference evidence="2" key="2">
    <citation type="submission" date="2020-09" db="EMBL/GenBank/DDBJ databases">
        <authorList>
            <person name="Sun Q."/>
            <person name="Ohkuma M."/>
        </authorList>
    </citation>
    <scope>NUCLEOTIDE SEQUENCE</scope>
    <source>
        <strain evidence="2">JCM 3091</strain>
    </source>
</reference>
<dbReference type="Pfam" id="PF04657">
    <property type="entry name" value="DMT_YdcZ"/>
    <property type="match status" value="2"/>
</dbReference>
<name>A0A8J3FF48_9ACTN</name>
<dbReference type="GO" id="GO:0005886">
    <property type="term" value="C:plasma membrane"/>
    <property type="evidence" value="ECO:0007669"/>
    <property type="project" value="TreeGrafter"/>
</dbReference>
<keyword evidence="3" id="KW-1185">Reference proteome</keyword>
<keyword evidence="1" id="KW-0812">Transmembrane</keyword>
<feature type="transmembrane region" description="Helical" evidence="1">
    <location>
        <begin position="225"/>
        <end position="242"/>
    </location>
</feature>
<sequence>MGSAAQTRINGELAVRLGDGVAAAATSFGVGLVLVAAACAALPAGRRGVRRLAGAVGPPPGTPRPPGGPRPLRWWECLGGLGGAAFVASQSLTAAALGVAIFTVSIVAGQAISGLAADRLGLGPRGRQAVTGFRLCGAALTVLAVAVAAGRPPGGAPVWLALVPAVAGLGVGVQAAVNGRVREAAGGALPATLLNFAVGTAALLVVLGADVALRGPPQDLPAAPWLYLGGPLGVVFITVAAATVRYTGVLLLGLAVIAGQLTGALLLDLALPGAAGPPGAGIYVGVALALAGVAVAARPDRVSPGPRP</sequence>